<dbReference type="PROSITE" id="PS51755">
    <property type="entry name" value="OMPR_PHOB"/>
    <property type="match status" value="1"/>
</dbReference>
<proteinExistence type="predicted"/>
<dbReference type="GO" id="GO:0000976">
    <property type="term" value="F:transcription cis-regulatory region binding"/>
    <property type="evidence" value="ECO:0007669"/>
    <property type="project" value="TreeGrafter"/>
</dbReference>
<dbReference type="AlphaFoldDB" id="A0A645HA41"/>
<name>A0A645HA41_9ZZZZ</name>
<gene>
    <name evidence="4" type="primary">kdpE_42</name>
    <name evidence="4" type="ORF">SDC9_182483</name>
</gene>
<evidence type="ECO:0000259" key="2">
    <source>
        <dbReference type="PROSITE" id="PS50110"/>
    </source>
</evidence>
<dbReference type="SUPFAM" id="SSF46894">
    <property type="entry name" value="C-terminal effector domain of the bipartite response regulators"/>
    <property type="match status" value="1"/>
</dbReference>
<protein>
    <submittedName>
        <fullName evidence="4">KDP operon transcriptional regulatory protein KdpE</fullName>
    </submittedName>
</protein>
<feature type="domain" description="OmpR/PhoB-type" evidence="3">
    <location>
        <begin position="40"/>
        <end position="138"/>
    </location>
</feature>
<dbReference type="Gene3D" id="6.10.250.690">
    <property type="match status" value="1"/>
</dbReference>
<reference evidence="4" key="1">
    <citation type="submission" date="2019-08" db="EMBL/GenBank/DDBJ databases">
        <authorList>
            <person name="Kucharzyk K."/>
            <person name="Murdoch R.W."/>
            <person name="Higgins S."/>
            <person name="Loffler F."/>
        </authorList>
    </citation>
    <scope>NUCLEOTIDE SEQUENCE</scope>
</reference>
<sequence>MEALDLGADDFLAKPFGIDELMARIRVAIRNKERLPMNIPSVFETEGLKIDYVKRRVELDGEELHLTPIEYKILALLTKYEGKVLTHNFIQREVWGTNFYEPQTLRVFMAGLRRKIEKTPAQPHYITTEVGVGYRFNRE</sequence>
<dbReference type="InterPro" id="IPR011006">
    <property type="entry name" value="CheY-like_superfamily"/>
</dbReference>
<dbReference type="GO" id="GO:0032993">
    <property type="term" value="C:protein-DNA complex"/>
    <property type="evidence" value="ECO:0007669"/>
    <property type="project" value="TreeGrafter"/>
</dbReference>
<evidence type="ECO:0000256" key="1">
    <source>
        <dbReference type="ARBA" id="ARBA00023125"/>
    </source>
</evidence>
<dbReference type="GO" id="GO:0005829">
    <property type="term" value="C:cytosol"/>
    <property type="evidence" value="ECO:0007669"/>
    <property type="project" value="TreeGrafter"/>
</dbReference>
<dbReference type="PANTHER" id="PTHR48111">
    <property type="entry name" value="REGULATOR OF RPOS"/>
    <property type="match status" value="1"/>
</dbReference>
<dbReference type="PROSITE" id="PS50110">
    <property type="entry name" value="RESPONSE_REGULATORY"/>
    <property type="match status" value="1"/>
</dbReference>
<dbReference type="InterPro" id="IPR016032">
    <property type="entry name" value="Sig_transdc_resp-reg_C-effctor"/>
</dbReference>
<dbReference type="InterPro" id="IPR039420">
    <property type="entry name" value="WalR-like"/>
</dbReference>
<dbReference type="InterPro" id="IPR001789">
    <property type="entry name" value="Sig_transdc_resp-reg_receiver"/>
</dbReference>
<dbReference type="SMART" id="SM00862">
    <property type="entry name" value="Trans_reg_C"/>
    <property type="match status" value="1"/>
</dbReference>
<keyword evidence="1" id="KW-0238">DNA-binding</keyword>
<feature type="domain" description="Response regulatory" evidence="2">
    <location>
        <begin position="1"/>
        <end position="29"/>
    </location>
</feature>
<organism evidence="4">
    <name type="scientific">bioreactor metagenome</name>
    <dbReference type="NCBI Taxonomy" id="1076179"/>
    <lineage>
        <taxon>unclassified sequences</taxon>
        <taxon>metagenomes</taxon>
        <taxon>ecological metagenomes</taxon>
    </lineage>
</organism>
<dbReference type="CDD" id="cd00383">
    <property type="entry name" value="trans_reg_C"/>
    <property type="match status" value="1"/>
</dbReference>
<comment type="caution">
    <text evidence="4">The sequence shown here is derived from an EMBL/GenBank/DDBJ whole genome shotgun (WGS) entry which is preliminary data.</text>
</comment>
<evidence type="ECO:0000313" key="4">
    <source>
        <dbReference type="EMBL" id="MPN34989.1"/>
    </source>
</evidence>
<evidence type="ECO:0000259" key="3">
    <source>
        <dbReference type="PROSITE" id="PS51755"/>
    </source>
</evidence>
<dbReference type="Gene3D" id="1.10.10.10">
    <property type="entry name" value="Winged helix-like DNA-binding domain superfamily/Winged helix DNA-binding domain"/>
    <property type="match status" value="1"/>
</dbReference>
<dbReference type="GO" id="GO:0000156">
    <property type="term" value="F:phosphorelay response regulator activity"/>
    <property type="evidence" value="ECO:0007669"/>
    <property type="project" value="TreeGrafter"/>
</dbReference>
<dbReference type="EMBL" id="VSSQ01088305">
    <property type="protein sequence ID" value="MPN34989.1"/>
    <property type="molecule type" value="Genomic_DNA"/>
</dbReference>
<dbReference type="InterPro" id="IPR036388">
    <property type="entry name" value="WH-like_DNA-bd_sf"/>
</dbReference>
<dbReference type="Pfam" id="PF00486">
    <property type="entry name" value="Trans_reg_C"/>
    <property type="match status" value="1"/>
</dbReference>
<dbReference type="InterPro" id="IPR001867">
    <property type="entry name" value="OmpR/PhoB-type_DNA-bd"/>
</dbReference>
<dbReference type="PANTHER" id="PTHR48111:SF50">
    <property type="entry name" value="KDP OPERON TRANSCRIPTIONAL REGULATORY PROTEIN KDPE"/>
    <property type="match status" value="1"/>
</dbReference>
<accession>A0A645HA41</accession>
<dbReference type="SUPFAM" id="SSF52172">
    <property type="entry name" value="CheY-like"/>
    <property type="match status" value="1"/>
</dbReference>
<dbReference type="GO" id="GO:0006355">
    <property type="term" value="P:regulation of DNA-templated transcription"/>
    <property type="evidence" value="ECO:0007669"/>
    <property type="project" value="InterPro"/>
</dbReference>